<organism evidence="2">
    <name type="scientific">mine drainage metagenome</name>
    <dbReference type="NCBI Taxonomy" id="410659"/>
    <lineage>
        <taxon>unclassified sequences</taxon>
        <taxon>metagenomes</taxon>
        <taxon>ecological metagenomes</taxon>
    </lineage>
</organism>
<evidence type="ECO:0000256" key="1">
    <source>
        <dbReference type="SAM" id="MobiDB-lite"/>
    </source>
</evidence>
<accession>E6QJV6</accession>
<proteinExistence type="predicted"/>
<feature type="region of interest" description="Disordered" evidence="1">
    <location>
        <begin position="65"/>
        <end position="100"/>
    </location>
</feature>
<evidence type="ECO:0000313" key="2">
    <source>
        <dbReference type="EMBL" id="CBI07523.1"/>
    </source>
</evidence>
<dbReference type="AlphaFoldDB" id="E6QJV6"/>
<name>E6QJV6_9ZZZZ</name>
<sequence>MILHLRAEDDDHKFDDLLSNWKLKSIISRYSDHISLPIEMRKREWNQEKGQEEVLDTWEQINKACSSGWPRGAPGPIRTVPMWPGRSEPPGPPEMGQATR</sequence>
<comment type="caution">
    <text evidence="2">The sequence shown here is derived from an EMBL/GenBank/DDBJ whole genome shotgun (WGS) entry which is preliminary data.</text>
</comment>
<gene>
    <name evidence="2" type="ORF">CARN6_0869</name>
</gene>
<dbReference type="EMBL" id="CABQ01000101">
    <property type="protein sequence ID" value="CBI07523.1"/>
    <property type="molecule type" value="Genomic_DNA"/>
</dbReference>
<reference evidence="2" key="1">
    <citation type="submission" date="2009-10" db="EMBL/GenBank/DDBJ databases">
        <title>Diversity of trophic interactions inside an arsenic-rich microbial ecosystem.</title>
        <authorList>
            <person name="Bertin P.N."/>
            <person name="Heinrich-Salmeron A."/>
            <person name="Pelletier E."/>
            <person name="Goulhen-Chollet F."/>
            <person name="Arsene-Ploetze F."/>
            <person name="Gallien S."/>
            <person name="Calteau A."/>
            <person name="Vallenet D."/>
            <person name="Casiot C."/>
            <person name="Chane-Woon-Ming B."/>
            <person name="Giloteaux L."/>
            <person name="Barakat M."/>
            <person name="Bonnefoy V."/>
            <person name="Bruneel O."/>
            <person name="Chandler M."/>
            <person name="Cleiss J."/>
            <person name="Duran R."/>
            <person name="Elbaz-Poulichet F."/>
            <person name="Fonknechten N."/>
            <person name="Lauga B."/>
            <person name="Mornico D."/>
            <person name="Ortet P."/>
            <person name="Schaeffer C."/>
            <person name="Siguier P."/>
            <person name="Alexander Thil Smith A."/>
            <person name="Van Dorsselaer A."/>
            <person name="Weissenbach J."/>
            <person name="Medigue C."/>
            <person name="Le Paslier D."/>
        </authorList>
    </citation>
    <scope>NUCLEOTIDE SEQUENCE</scope>
</reference>
<protein>
    <submittedName>
        <fullName evidence="2">Uncharacterized protein</fullName>
    </submittedName>
</protein>